<dbReference type="Proteomes" id="UP001526430">
    <property type="component" value="Unassembled WGS sequence"/>
</dbReference>
<dbReference type="Pfam" id="PF22818">
    <property type="entry name" value="ApeI-like"/>
    <property type="match status" value="1"/>
</dbReference>
<keyword evidence="3" id="KW-1185">Reference proteome</keyword>
<feature type="domain" description="ApeI dehydratase-like" evidence="1">
    <location>
        <begin position="3"/>
        <end position="85"/>
    </location>
</feature>
<proteinExistence type="predicted"/>
<organism evidence="2 3">
    <name type="scientific">Sabulicella glaciei</name>
    <dbReference type="NCBI Taxonomy" id="2984948"/>
    <lineage>
        <taxon>Bacteria</taxon>
        <taxon>Pseudomonadati</taxon>
        <taxon>Pseudomonadota</taxon>
        <taxon>Alphaproteobacteria</taxon>
        <taxon>Acetobacterales</taxon>
        <taxon>Acetobacteraceae</taxon>
        <taxon>Sabulicella</taxon>
    </lineage>
</organism>
<name>A0ABT3NXG1_9PROT</name>
<reference evidence="2 3" key="1">
    <citation type="submission" date="2022-10" db="EMBL/GenBank/DDBJ databases">
        <title>Roseococcus glaciei nov., sp. nov., isolated from glacier.</title>
        <authorList>
            <person name="Liu Q."/>
            <person name="Xin Y.-H."/>
        </authorList>
    </citation>
    <scope>NUCLEOTIDE SEQUENCE [LARGE SCALE GENOMIC DNA]</scope>
    <source>
        <strain evidence="2 3">MDT2-1-1</strain>
    </source>
</reference>
<evidence type="ECO:0000313" key="3">
    <source>
        <dbReference type="Proteomes" id="UP001526430"/>
    </source>
</evidence>
<dbReference type="InterPro" id="IPR054545">
    <property type="entry name" value="ApeI-like"/>
</dbReference>
<dbReference type="EMBL" id="JAPFQI010000011">
    <property type="protein sequence ID" value="MCW8086849.1"/>
    <property type="molecule type" value="Genomic_DNA"/>
</dbReference>
<dbReference type="InterPro" id="IPR029069">
    <property type="entry name" value="HotDog_dom_sf"/>
</dbReference>
<sequence length="97" mass="10214">MTRFAIPANHPSLPGHFPGHPIVPGVLLLDEVMQAIARRDGAAPTALLRAKFIAPVAPEETVEVEFGPAGPRLSFTCHVGARVVARGEFGCPAPPSR</sequence>
<dbReference type="SUPFAM" id="SSF54637">
    <property type="entry name" value="Thioesterase/thiol ester dehydrase-isomerase"/>
    <property type="match status" value="1"/>
</dbReference>
<dbReference type="RefSeq" id="WP_301590975.1">
    <property type="nucleotide sequence ID" value="NZ_JAPFQI010000011.1"/>
</dbReference>
<accession>A0ABT3NXG1</accession>
<dbReference type="Gene3D" id="3.10.129.10">
    <property type="entry name" value="Hotdog Thioesterase"/>
    <property type="match status" value="1"/>
</dbReference>
<protein>
    <recommendedName>
        <fullName evidence="1">ApeI dehydratase-like domain-containing protein</fullName>
    </recommendedName>
</protein>
<comment type="caution">
    <text evidence="2">The sequence shown here is derived from an EMBL/GenBank/DDBJ whole genome shotgun (WGS) entry which is preliminary data.</text>
</comment>
<evidence type="ECO:0000313" key="2">
    <source>
        <dbReference type="EMBL" id="MCW8086849.1"/>
    </source>
</evidence>
<gene>
    <name evidence="2" type="ORF">OF850_14525</name>
</gene>
<evidence type="ECO:0000259" key="1">
    <source>
        <dbReference type="Pfam" id="PF22818"/>
    </source>
</evidence>